<comment type="subcellular location">
    <subcellularLocation>
        <location evidence="7">Cytoplasm</location>
    </subcellularLocation>
</comment>
<organism evidence="8">
    <name type="scientific">Candidatus Kentrum sp. MB</name>
    <dbReference type="NCBI Taxonomy" id="2138164"/>
    <lineage>
        <taxon>Bacteria</taxon>
        <taxon>Pseudomonadati</taxon>
        <taxon>Pseudomonadota</taxon>
        <taxon>Gammaproteobacteria</taxon>
        <taxon>Candidatus Kentrum</taxon>
    </lineage>
</organism>
<dbReference type="InterPro" id="IPR002903">
    <property type="entry name" value="RsmH"/>
</dbReference>
<evidence type="ECO:0000256" key="6">
    <source>
        <dbReference type="ARBA" id="ARBA00022691"/>
    </source>
</evidence>
<keyword evidence="5 7" id="KW-0808">Transferase</keyword>
<evidence type="ECO:0000256" key="5">
    <source>
        <dbReference type="ARBA" id="ARBA00022679"/>
    </source>
</evidence>
<feature type="binding site" evidence="7">
    <location>
        <position position="120"/>
    </location>
    <ligand>
        <name>S-adenosyl-L-methionine</name>
        <dbReference type="ChEBI" id="CHEBI:59789"/>
    </ligand>
</feature>
<dbReference type="PANTHER" id="PTHR11265:SF0">
    <property type="entry name" value="12S RRNA N4-METHYLCYTIDINE METHYLTRANSFERASE"/>
    <property type="match status" value="1"/>
</dbReference>
<name>A0A450XEQ9_9GAMM</name>
<evidence type="ECO:0000256" key="2">
    <source>
        <dbReference type="ARBA" id="ARBA00022490"/>
    </source>
</evidence>
<dbReference type="EMBL" id="CAADFQ010000004">
    <property type="protein sequence ID" value="VFK27761.1"/>
    <property type="molecule type" value="Genomic_DNA"/>
</dbReference>
<evidence type="ECO:0000313" key="9">
    <source>
        <dbReference type="EMBL" id="VFK74424.1"/>
    </source>
</evidence>
<keyword evidence="4 7" id="KW-0489">Methyltransferase</keyword>
<feature type="binding site" evidence="7">
    <location>
        <begin position="40"/>
        <end position="42"/>
    </location>
    <ligand>
        <name>S-adenosyl-L-methionine</name>
        <dbReference type="ChEBI" id="CHEBI:59789"/>
    </ligand>
</feature>
<dbReference type="PIRSF" id="PIRSF004486">
    <property type="entry name" value="MraW"/>
    <property type="match status" value="1"/>
</dbReference>
<gene>
    <name evidence="7" type="primary">rsmH</name>
    <name evidence="9" type="ORF">BECKMB1821H_GA0114242_100472</name>
    <name evidence="8" type="ORF">BECKMB1821I_GA0114274_100472</name>
</gene>
<feature type="binding site" evidence="7">
    <location>
        <position position="113"/>
    </location>
    <ligand>
        <name>S-adenosyl-L-methionine</name>
        <dbReference type="ChEBI" id="CHEBI:59789"/>
    </ligand>
</feature>
<dbReference type="GO" id="GO:0071424">
    <property type="term" value="F:rRNA (cytosine-N4-)-methyltransferase activity"/>
    <property type="evidence" value="ECO:0007669"/>
    <property type="project" value="UniProtKB-UniRule"/>
</dbReference>
<evidence type="ECO:0000256" key="7">
    <source>
        <dbReference type="HAMAP-Rule" id="MF_01007"/>
    </source>
</evidence>
<evidence type="ECO:0000256" key="3">
    <source>
        <dbReference type="ARBA" id="ARBA00022552"/>
    </source>
</evidence>
<dbReference type="InterPro" id="IPR029063">
    <property type="entry name" value="SAM-dependent_MTases_sf"/>
</dbReference>
<dbReference type="HAMAP" id="MF_01007">
    <property type="entry name" value="16SrRNA_methyltr_H"/>
    <property type="match status" value="1"/>
</dbReference>
<evidence type="ECO:0000313" key="8">
    <source>
        <dbReference type="EMBL" id="VFK27761.1"/>
    </source>
</evidence>
<evidence type="ECO:0000256" key="1">
    <source>
        <dbReference type="ARBA" id="ARBA00010396"/>
    </source>
</evidence>
<dbReference type="NCBIfam" id="TIGR00006">
    <property type="entry name" value="16S rRNA (cytosine(1402)-N(4))-methyltransferase RsmH"/>
    <property type="match status" value="1"/>
</dbReference>
<dbReference type="GO" id="GO:0070475">
    <property type="term" value="P:rRNA base methylation"/>
    <property type="evidence" value="ECO:0007669"/>
    <property type="project" value="UniProtKB-UniRule"/>
</dbReference>
<feature type="binding site" evidence="7">
    <location>
        <position position="60"/>
    </location>
    <ligand>
        <name>S-adenosyl-L-methionine</name>
        <dbReference type="ChEBI" id="CHEBI:59789"/>
    </ligand>
</feature>
<dbReference type="Gene3D" id="1.10.150.170">
    <property type="entry name" value="Putative methyltransferase TM0872, insert domain"/>
    <property type="match status" value="1"/>
</dbReference>
<dbReference type="GO" id="GO:0005737">
    <property type="term" value="C:cytoplasm"/>
    <property type="evidence" value="ECO:0007669"/>
    <property type="project" value="UniProtKB-SubCell"/>
</dbReference>
<comment type="catalytic activity">
    <reaction evidence="7">
        <text>cytidine(1402) in 16S rRNA + S-adenosyl-L-methionine = N(4)-methylcytidine(1402) in 16S rRNA + S-adenosyl-L-homocysteine + H(+)</text>
        <dbReference type="Rhea" id="RHEA:42928"/>
        <dbReference type="Rhea" id="RHEA-COMP:10286"/>
        <dbReference type="Rhea" id="RHEA-COMP:10287"/>
        <dbReference type="ChEBI" id="CHEBI:15378"/>
        <dbReference type="ChEBI" id="CHEBI:57856"/>
        <dbReference type="ChEBI" id="CHEBI:59789"/>
        <dbReference type="ChEBI" id="CHEBI:74506"/>
        <dbReference type="ChEBI" id="CHEBI:82748"/>
        <dbReference type="EC" id="2.1.1.199"/>
    </reaction>
</comment>
<dbReference type="InterPro" id="IPR023397">
    <property type="entry name" value="SAM-dep_MeTrfase_MraW_recog"/>
</dbReference>
<keyword evidence="2 7" id="KW-0963">Cytoplasm</keyword>
<evidence type="ECO:0000256" key="4">
    <source>
        <dbReference type="ARBA" id="ARBA00022603"/>
    </source>
</evidence>
<dbReference type="Gene3D" id="3.40.50.150">
    <property type="entry name" value="Vaccinia Virus protein VP39"/>
    <property type="match status" value="1"/>
</dbReference>
<comment type="function">
    <text evidence="7">Specifically methylates the N4 position of cytidine in position 1402 (C1402) of 16S rRNA.</text>
</comment>
<dbReference type="SUPFAM" id="SSF81799">
    <property type="entry name" value="Putative methyltransferase TM0872, insert domain"/>
    <property type="match status" value="1"/>
</dbReference>
<dbReference type="EC" id="2.1.1.199" evidence="7"/>
<dbReference type="SUPFAM" id="SSF53335">
    <property type="entry name" value="S-adenosyl-L-methionine-dependent methyltransferases"/>
    <property type="match status" value="1"/>
</dbReference>
<dbReference type="PANTHER" id="PTHR11265">
    <property type="entry name" value="S-ADENOSYL-METHYLTRANSFERASE MRAW"/>
    <property type="match status" value="1"/>
</dbReference>
<protein>
    <recommendedName>
        <fullName evidence="7">Ribosomal RNA small subunit methyltransferase H</fullName>
        <ecNumber evidence="7">2.1.1.199</ecNumber>
    </recommendedName>
    <alternativeName>
        <fullName evidence="7">16S rRNA m(4)C1402 methyltransferase</fullName>
    </alternativeName>
    <alternativeName>
        <fullName evidence="7">rRNA (cytosine-N(4)-)-methyltransferase RsmH</fullName>
    </alternativeName>
</protein>
<proteinExistence type="inferred from homology"/>
<dbReference type="EMBL" id="CAADGH010000004">
    <property type="protein sequence ID" value="VFK74424.1"/>
    <property type="molecule type" value="Genomic_DNA"/>
</dbReference>
<reference evidence="8" key="1">
    <citation type="submission" date="2019-02" db="EMBL/GenBank/DDBJ databases">
        <authorList>
            <person name="Gruber-Vodicka R. H."/>
            <person name="Seah K. B. B."/>
        </authorList>
    </citation>
    <scope>NUCLEOTIDE SEQUENCE</scope>
    <source>
        <strain evidence="9">BECK_BZ198</strain>
        <strain evidence="8">BECK_BZ199</strain>
    </source>
</reference>
<dbReference type="FunFam" id="1.10.150.170:FF:000001">
    <property type="entry name" value="Ribosomal RNA small subunit methyltransferase H"/>
    <property type="match status" value="1"/>
</dbReference>
<feature type="binding site" evidence="7">
    <location>
        <position position="86"/>
    </location>
    <ligand>
        <name>S-adenosyl-L-methionine</name>
        <dbReference type="ChEBI" id="CHEBI:59789"/>
    </ligand>
</feature>
<comment type="similarity">
    <text evidence="1 7">Belongs to the methyltransferase superfamily. RsmH family.</text>
</comment>
<dbReference type="AlphaFoldDB" id="A0A450XEQ9"/>
<keyword evidence="3 7" id="KW-0698">rRNA processing</keyword>
<dbReference type="Pfam" id="PF01795">
    <property type="entry name" value="Methyltransf_5"/>
    <property type="match status" value="1"/>
</dbReference>
<keyword evidence="6 7" id="KW-0949">S-adenosyl-L-methionine</keyword>
<accession>A0A450XEQ9</accession>
<sequence>MPCALWCSEAVHTPVLCAEVLAALAVRSGGIYIDCTFGRGGHTKQLLDCVGPEGRVFALDKDPDAVRVGKELAERESRFAIEQASYATLTDFARSWRVSDGDIRGRVDGLLFDLGVSSPQLADPKRGFGFRVDGPLDMRMDPSRGISAADWLRVASESEMEEVLRIYGEERYARRIARAISSARRSRPIETTSQLAELVVQASPSRERNKHPATRTFQAIRIHVNQEMEELRKALDQVVDVLAPGGRLAVISFHSLEDRLVKRFIRDRSRDVPLRYRFAVAPPMPSLRLLRTHSRPVRPSSEEVDRNPRARSALLRVAQKT</sequence>